<dbReference type="GeneID" id="575796"/>
<dbReference type="GO" id="GO:0005615">
    <property type="term" value="C:extracellular space"/>
    <property type="evidence" value="ECO:0000318"/>
    <property type="project" value="GO_Central"/>
</dbReference>
<dbReference type="OrthoDB" id="6086925at2759"/>
<dbReference type="InParanoid" id="A0A7M7R9Z5"/>
<evidence type="ECO:0000313" key="3">
    <source>
        <dbReference type="Proteomes" id="UP000007110"/>
    </source>
</evidence>
<dbReference type="OMA" id="FPGRNEC"/>
<evidence type="ECO:0000313" key="2">
    <source>
        <dbReference type="EnsemblMetazoa" id="XP_781265"/>
    </source>
</evidence>
<dbReference type="AlphaFoldDB" id="A0A7M7R9Z5"/>
<keyword evidence="1" id="KW-0732">Signal</keyword>
<reference evidence="3" key="1">
    <citation type="submission" date="2015-02" db="EMBL/GenBank/DDBJ databases">
        <title>Genome sequencing for Strongylocentrotus purpuratus.</title>
        <authorList>
            <person name="Murali S."/>
            <person name="Liu Y."/>
            <person name="Vee V."/>
            <person name="English A."/>
            <person name="Wang M."/>
            <person name="Skinner E."/>
            <person name="Han Y."/>
            <person name="Muzny D.M."/>
            <person name="Worley K.C."/>
            <person name="Gibbs R.A."/>
        </authorList>
    </citation>
    <scope>NUCLEOTIDE SEQUENCE</scope>
</reference>
<feature type="chain" id="PRO_5029826844" evidence="1">
    <location>
        <begin position="26"/>
        <end position="308"/>
    </location>
</feature>
<name>A0A7M7R9Z5_STRPU</name>
<dbReference type="PANTHER" id="PTHR24024:SF18">
    <property type="entry name" value="SHORT-CHAIN COLLAGEN C4-LIKE"/>
    <property type="match status" value="1"/>
</dbReference>
<accession>A0A7M7R9Z5</accession>
<reference evidence="2" key="2">
    <citation type="submission" date="2021-01" db="UniProtKB">
        <authorList>
            <consortium name="EnsemblMetazoa"/>
        </authorList>
    </citation>
    <scope>IDENTIFICATION</scope>
</reference>
<dbReference type="EnsemblMetazoa" id="XM_776172">
    <property type="protein sequence ID" value="XP_781265"/>
    <property type="gene ID" value="LOC575796"/>
</dbReference>
<dbReference type="RefSeq" id="XP_781265.2">
    <property type="nucleotide sequence ID" value="XM_776172.4"/>
</dbReference>
<dbReference type="InterPro" id="IPR051077">
    <property type="entry name" value="Ca-dependent_lectin"/>
</dbReference>
<feature type="signal peptide" evidence="1">
    <location>
        <begin position="1"/>
        <end position="25"/>
    </location>
</feature>
<dbReference type="Proteomes" id="UP000007110">
    <property type="component" value="Unassembled WGS sequence"/>
</dbReference>
<proteinExistence type="predicted"/>
<evidence type="ECO:0000256" key="1">
    <source>
        <dbReference type="SAM" id="SignalP"/>
    </source>
</evidence>
<dbReference type="PANTHER" id="PTHR24024">
    <property type="entry name" value="PULMONARY SURFACTANT-ASSOCIATED PROTEIN A"/>
    <property type="match status" value="1"/>
</dbReference>
<organism evidence="2 3">
    <name type="scientific">Strongylocentrotus purpuratus</name>
    <name type="common">Purple sea urchin</name>
    <dbReference type="NCBI Taxonomy" id="7668"/>
    <lineage>
        <taxon>Eukaryota</taxon>
        <taxon>Metazoa</taxon>
        <taxon>Echinodermata</taxon>
        <taxon>Eleutherozoa</taxon>
        <taxon>Echinozoa</taxon>
        <taxon>Echinoidea</taxon>
        <taxon>Euechinoidea</taxon>
        <taxon>Echinacea</taxon>
        <taxon>Camarodonta</taxon>
        <taxon>Echinidea</taxon>
        <taxon>Strongylocentrotidae</taxon>
        <taxon>Strongylocentrotus</taxon>
    </lineage>
</organism>
<keyword evidence="3" id="KW-1185">Reference proteome</keyword>
<sequence length="308" mass="33674">MAAFHLLFCLFSPLLFSVVSPSTLASVTISPDETGEPNLEDLVTDFRKELADLKEIIALLQNRIIKPEDGSETGRQQHAQDVRDFVAKYLLQNRRSALSLTNSSAASSEDLNSYLLTYHTNPPSGGAVYTHWGRDDCVNGSELVYTGMATGAHYAHTGGGVNYLCLPHEPIYSDIETSAHGSRSLLYSAEYETSTAPHLQSLHDQTPSCAVCRAPPNRPTKLLFPGRNECPSSKWRLEYKGYLMSSCYTHKTRTDFVCMDEDGEAVPGTTGSQDGALFYMVEARCSAGGIQCGPYVNGYELTCAVCTI</sequence>
<protein>
    <submittedName>
        <fullName evidence="2">Uncharacterized protein</fullName>
    </submittedName>
</protein>
<dbReference type="KEGG" id="spu:575796"/>